<reference evidence="3" key="1">
    <citation type="journal article" date="2018" name="Genome Biol. Evol.">
        <title>Genomics and development of Lentinus tigrinus, a white-rot wood-decaying mushroom with dimorphic fruiting bodies.</title>
        <authorList>
            <person name="Wu B."/>
            <person name="Xu Z."/>
            <person name="Knudson A."/>
            <person name="Carlson A."/>
            <person name="Chen N."/>
            <person name="Kovaka S."/>
            <person name="LaButti K."/>
            <person name="Lipzen A."/>
            <person name="Pennachio C."/>
            <person name="Riley R."/>
            <person name="Schakwitz W."/>
            <person name="Umezawa K."/>
            <person name="Ohm R.A."/>
            <person name="Grigoriev I.V."/>
            <person name="Nagy L.G."/>
            <person name="Gibbons J."/>
            <person name="Hibbett D."/>
        </authorList>
    </citation>
    <scope>NUCLEOTIDE SEQUENCE [LARGE SCALE GENOMIC DNA]</scope>
    <source>
        <strain evidence="3">ALCF2SS1-6</strain>
    </source>
</reference>
<dbReference type="AlphaFoldDB" id="A0A5C2RVC5"/>
<accession>A0A5C2RVC5</accession>
<sequence length="286" mass="30245">MSTSSSTTTTTSPTSVPSFNSIFQSPGGPPLILVCIAAGLLLGAFLGILLMRRVRPTVAVQRVNGRGFPDPKKLGEKPKLLDIYLAPRSGTDAGAGRWENLFPFAGLYLPSSNPPTPETSSPPPSRTELWRRRVLARVPTRLRPSARRSHDPHPSPKGQASSDAVPPVRQLLLAITVSMPSPRPAPSVHAAEPTVAEKGPLSASVQVSTSALDDSNDPPHDPLNDTPPSNLNNPKAKAKVMTNDNDHEGPVPDCCIGTLVVSYRPPSLAEPEPDSEPTETAGAPAR</sequence>
<evidence type="ECO:0000313" key="4">
    <source>
        <dbReference type="Proteomes" id="UP000313359"/>
    </source>
</evidence>
<proteinExistence type="predicted"/>
<protein>
    <submittedName>
        <fullName evidence="3">Uncharacterized protein</fullName>
    </submittedName>
</protein>
<feature type="region of interest" description="Disordered" evidence="1">
    <location>
        <begin position="180"/>
        <end position="253"/>
    </location>
</feature>
<dbReference type="OrthoDB" id="2972750at2759"/>
<keyword evidence="4" id="KW-1185">Reference proteome</keyword>
<evidence type="ECO:0000256" key="1">
    <source>
        <dbReference type="SAM" id="MobiDB-lite"/>
    </source>
</evidence>
<organism evidence="3 4">
    <name type="scientific">Lentinus tigrinus ALCF2SS1-6</name>
    <dbReference type="NCBI Taxonomy" id="1328759"/>
    <lineage>
        <taxon>Eukaryota</taxon>
        <taxon>Fungi</taxon>
        <taxon>Dikarya</taxon>
        <taxon>Basidiomycota</taxon>
        <taxon>Agaricomycotina</taxon>
        <taxon>Agaricomycetes</taxon>
        <taxon>Polyporales</taxon>
        <taxon>Polyporaceae</taxon>
        <taxon>Lentinus</taxon>
    </lineage>
</organism>
<feature type="compositionally biased region" description="Pro residues" evidence="1">
    <location>
        <begin position="112"/>
        <end position="125"/>
    </location>
</feature>
<feature type="compositionally biased region" description="Polar residues" evidence="1">
    <location>
        <begin position="203"/>
        <end position="213"/>
    </location>
</feature>
<feature type="transmembrane region" description="Helical" evidence="2">
    <location>
        <begin position="31"/>
        <end position="51"/>
    </location>
</feature>
<keyword evidence="2" id="KW-0812">Transmembrane</keyword>
<feature type="region of interest" description="Disordered" evidence="1">
    <location>
        <begin position="112"/>
        <end position="165"/>
    </location>
</feature>
<dbReference type="EMBL" id="ML122300">
    <property type="protein sequence ID" value="RPD54939.1"/>
    <property type="molecule type" value="Genomic_DNA"/>
</dbReference>
<dbReference type="Proteomes" id="UP000313359">
    <property type="component" value="Unassembled WGS sequence"/>
</dbReference>
<gene>
    <name evidence="3" type="ORF">L227DRAFT_615776</name>
</gene>
<feature type="region of interest" description="Disordered" evidence="1">
    <location>
        <begin position="265"/>
        <end position="286"/>
    </location>
</feature>
<keyword evidence="2" id="KW-0472">Membrane</keyword>
<keyword evidence="2" id="KW-1133">Transmembrane helix</keyword>
<evidence type="ECO:0000256" key="2">
    <source>
        <dbReference type="SAM" id="Phobius"/>
    </source>
</evidence>
<name>A0A5C2RVC5_9APHY</name>
<evidence type="ECO:0000313" key="3">
    <source>
        <dbReference type="EMBL" id="RPD54939.1"/>
    </source>
</evidence>